<dbReference type="Gene3D" id="3.40.50.300">
    <property type="entry name" value="P-loop containing nucleotide triphosphate hydrolases"/>
    <property type="match status" value="3"/>
</dbReference>
<accession>A0ABT1S9U4</accession>
<evidence type="ECO:0000256" key="1">
    <source>
        <dbReference type="ARBA" id="ARBA00022741"/>
    </source>
</evidence>
<dbReference type="PROSITE" id="PS00211">
    <property type="entry name" value="ABC_TRANSPORTER_1"/>
    <property type="match status" value="1"/>
</dbReference>
<keyword evidence="1" id="KW-0547">Nucleotide-binding</keyword>
<dbReference type="InterPro" id="IPR017871">
    <property type="entry name" value="ABC_transporter-like_CS"/>
</dbReference>
<gene>
    <name evidence="6" type="primary">abc-f</name>
    <name evidence="6" type="ORF">NE686_09145</name>
</gene>
<dbReference type="InterPro" id="IPR051309">
    <property type="entry name" value="ABCF_ATPase"/>
</dbReference>
<dbReference type="SMART" id="SM00382">
    <property type="entry name" value="AAA"/>
    <property type="match status" value="2"/>
</dbReference>
<reference evidence="6 7" key="1">
    <citation type="submission" date="2022-06" db="EMBL/GenBank/DDBJ databases">
        <title>Isolation of gut microbiota from human fecal samples.</title>
        <authorList>
            <person name="Pamer E.G."/>
            <person name="Barat B."/>
            <person name="Waligurski E."/>
            <person name="Medina S."/>
            <person name="Paddock L."/>
            <person name="Mostad J."/>
        </authorList>
    </citation>
    <scope>NUCLEOTIDE SEQUENCE [LARGE SCALE GENOMIC DNA]</scope>
    <source>
        <strain evidence="6 7">DFI.7.95</strain>
    </source>
</reference>
<evidence type="ECO:0000256" key="2">
    <source>
        <dbReference type="ARBA" id="ARBA00022840"/>
    </source>
</evidence>
<dbReference type="PROSITE" id="PS50893">
    <property type="entry name" value="ABC_TRANSPORTER_2"/>
    <property type="match status" value="2"/>
</dbReference>
<sequence>MYESIRVKNIDLEYNGKNILDITELTIYEGERIGLIGRNGSGKTSLLRILLGDLKPTGCEVIHNGNVIMIPQILSDQNQNISISNYWTSLWQINAKSTTVMSGGEETRYRISKAFSEQAVCILADEPTSHLDQEGVELLIQQLNYYTGALVIVSHDRYFLDSTVHKIWEIKDNGILEYYGNYSDYLNQIEFERKQQEKQYNIYVNESEKLIRSIETIKNKANKLQTKQVGKPIKNNTQQDGRLSGQRPIGSKEKSMNRIAKSIEKRLEILGEVNAPKVQNKIFFRQSEAVKLHNEFPIMGENICKNLGSIHLFDEASFVVPLGKKVAITGDNGTGKTTFLKMVLSNDEGLTISKKAKIGYFKQQNYKSTSNESLLQFLSQDSDYKSHELIAMLVQIGFEVQDIRKSLNQLSGGELTKAMLVKMLSGQYNILLMDEPSTFLDTQSVEALESMMIAYQGTIVFVSHDIRLIDNVADIIYEIRDKKLNKIKG</sequence>
<name>A0ABT1S9U4_9FIRM</name>
<protein>
    <submittedName>
        <fullName evidence="6">ABC-F type ribosomal protection protein</fullName>
    </submittedName>
</protein>
<proteinExistence type="predicted"/>
<keyword evidence="7" id="KW-1185">Reference proteome</keyword>
<dbReference type="InterPro" id="IPR003593">
    <property type="entry name" value="AAA+_ATPase"/>
</dbReference>
<dbReference type="PANTHER" id="PTHR42855">
    <property type="entry name" value="ABC TRANSPORTER ATP-BINDING SUBUNIT"/>
    <property type="match status" value="1"/>
</dbReference>
<dbReference type="NCBIfam" id="NF000355">
    <property type="entry name" value="ribo_prot_ABC_F"/>
    <property type="match status" value="1"/>
</dbReference>
<dbReference type="Proteomes" id="UP001524478">
    <property type="component" value="Unassembled WGS sequence"/>
</dbReference>
<evidence type="ECO:0000313" key="7">
    <source>
        <dbReference type="Proteomes" id="UP001524478"/>
    </source>
</evidence>
<dbReference type="Pfam" id="PF00005">
    <property type="entry name" value="ABC_tran"/>
    <property type="match status" value="2"/>
</dbReference>
<feature type="coiled-coil region" evidence="3">
    <location>
        <begin position="186"/>
        <end position="227"/>
    </location>
</feature>
<evidence type="ECO:0000256" key="4">
    <source>
        <dbReference type="SAM" id="MobiDB-lite"/>
    </source>
</evidence>
<keyword evidence="2" id="KW-0067">ATP-binding</keyword>
<dbReference type="RefSeq" id="WP_256311278.1">
    <property type="nucleotide sequence ID" value="NZ_JANGAC010000006.1"/>
</dbReference>
<feature type="region of interest" description="Disordered" evidence="4">
    <location>
        <begin position="231"/>
        <end position="251"/>
    </location>
</feature>
<evidence type="ECO:0000313" key="6">
    <source>
        <dbReference type="EMBL" id="MCQ4923248.1"/>
    </source>
</evidence>
<comment type="caution">
    <text evidence="6">The sequence shown here is derived from an EMBL/GenBank/DDBJ whole genome shotgun (WGS) entry which is preliminary data.</text>
</comment>
<organism evidence="6 7">
    <name type="scientific">Tissierella carlieri</name>
    <dbReference type="NCBI Taxonomy" id="689904"/>
    <lineage>
        <taxon>Bacteria</taxon>
        <taxon>Bacillati</taxon>
        <taxon>Bacillota</taxon>
        <taxon>Tissierellia</taxon>
        <taxon>Tissierellales</taxon>
        <taxon>Tissierellaceae</taxon>
        <taxon>Tissierella</taxon>
    </lineage>
</organism>
<feature type="domain" description="ABC transporter" evidence="5">
    <location>
        <begin position="5"/>
        <end position="198"/>
    </location>
</feature>
<dbReference type="SUPFAM" id="SSF52540">
    <property type="entry name" value="P-loop containing nucleoside triphosphate hydrolases"/>
    <property type="match status" value="2"/>
</dbReference>
<feature type="domain" description="ABC transporter" evidence="5">
    <location>
        <begin position="298"/>
        <end position="487"/>
    </location>
</feature>
<dbReference type="InterPro" id="IPR003439">
    <property type="entry name" value="ABC_transporter-like_ATP-bd"/>
</dbReference>
<dbReference type="InterPro" id="IPR027417">
    <property type="entry name" value="P-loop_NTPase"/>
</dbReference>
<feature type="compositionally biased region" description="Polar residues" evidence="4">
    <location>
        <begin position="231"/>
        <end position="241"/>
    </location>
</feature>
<dbReference type="CDD" id="cd03221">
    <property type="entry name" value="ABCF_EF-3"/>
    <property type="match status" value="2"/>
</dbReference>
<evidence type="ECO:0000256" key="3">
    <source>
        <dbReference type="SAM" id="Coils"/>
    </source>
</evidence>
<keyword evidence="3" id="KW-0175">Coiled coil</keyword>
<dbReference type="EMBL" id="JANGAC010000006">
    <property type="protein sequence ID" value="MCQ4923248.1"/>
    <property type="molecule type" value="Genomic_DNA"/>
</dbReference>
<evidence type="ECO:0000259" key="5">
    <source>
        <dbReference type="PROSITE" id="PS50893"/>
    </source>
</evidence>
<dbReference type="PANTHER" id="PTHR42855:SF2">
    <property type="entry name" value="DRUG RESISTANCE ABC TRANSPORTER,ATP-BINDING PROTEIN"/>
    <property type="match status" value="1"/>
</dbReference>